<dbReference type="Proteomes" id="UP000606786">
    <property type="component" value="Unassembled WGS sequence"/>
</dbReference>
<keyword evidence="3" id="KW-1185">Reference proteome</keyword>
<accession>A0A811VE46</accession>
<proteinExistence type="predicted"/>
<gene>
    <name evidence="2" type="ORF">CCAP1982_LOCUS21626</name>
</gene>
<name>A0A811VE46_CERCA</name>
<evidence type="ECO:0000313" key="2">
    <source>
        <dbReference type="EMBL" id="CAD7013570.1"/>
    </source>
</evidence>
<feature type="domain" description="MADF" evidence="1">
    <location>
        <begin position="19"/>
        <end position="92"/>
    </location>
</feature>
<evidence type="ECO:0000259" key="1">
    <source>
        <dbReference type="PROSITE" id="PS51029"/>
    </source>
</evidence>
<dbReference type="OrthoDB" id="6081971at2759"/>
<dbReference type="Pfam" id="PF10545">
    <property type="entry name" value="MADF_DNA_bdg"/>
    <property type="match status" value="1"/>
</dbReference>
<evidence type="ECO:0000313" key="3">
    <source>
        <dbReference type="Proteomes" id="UP000606786"/>
    </source>
</evidence>
<dbReference type="EMBL" id="CAJHJT010000056">
    <property type="protein sequence ID" value="CAD7013570.1"/>
    <property type="molecule type" value="Genomic_DNA"/>
</dbReference>
<sequence>MKTPRGASESSTTSDNTTEFIDIVKKYDVVYNTHNPDYKNVEVKMKVWSQIAEEIGLSVAALTNAGIQFNCTVSALRYHSSNGGKPQKLLFN</sequence>
<dbReference type="PROSITE" id="PS51029">
    <property type="entry name" value="MADF"/>
    <property type="match status" value="1"/>
</dbReference>
<organism evidence="2 3">
    <name type="scientific">Ceratitis capitata</name>
    <name type="common">Mediterranean fruit fly</name>
    <name type="synonym">Tephritis capitata</name>
    <dbReference type="NCBI Taxonomy" id="7213"/>
    <lineage>
        <taxon>Eukaryota</taxon>
        <taxon>Metazoa</taxon>
        <taxon>Ecdysozoa</taxon>
        <taxon>Arthropoda</taxon>
        <taxon>Hexapoda</taxon>
        <taxon>Insecta</taxon>
        <taxon>Pterygota</taxon>
        <taxon>Neoptera</taxon>
        <taxon>Endopterygota</taxon>
        <taxon>Diptera</taxon>
        <taxon>Brachycera</taxon>
        <taxon>Muscomorpha</taxon>
        <taxon>Tephritoidea</taxon>
        <taxon>Tephritidae</taxon>
        <taxon>Ceratitis</taxon>
        <taxon>Ceratitis</taxon>
    </lineage>
</organism>
<comment type="caution">
    <text evidence="2">The sequence shown here is derived from an EMBL/GenBank/DDBJ whole genome shotgun (WGS) entry which is preliminary data.</text>
</comment>
<protein>
    <submittedName>
        <fullName evidence="2">(Mediterranean fruit fly) hypothetical protein</fullName>
    </submittedName>
</protein>
<dbReference type="AlphaFoldDB" id="A0A811VE46"/>
<reference evidence="2" key="1">
    <citation type="submission" date="2020-11" db="EMBL/GenBank/DDBJ databases">
        <authorList>
            <person name="Whitehead M."/>
        </authorList>
    </citation>
    <scope>NUCLEOTIDE SEQUENCE</scope>
    <source>
        <strain evidence="2">EGII</strain>
    </source>
</reference>
<dbReference type="InterPro" id="IPR006578">
    <property type="entry name" value="MADF-dom"/>
</dbReference>